<dbReference type="PANTHER" id="PTHR24020">
    <property type="entry name" value="COLLAGEN ALPHA"/>
    <property type="match status" value="1"/>
</dbReference>
<dbReference type="Gene3D" id="3.40.50.410">
    <property type="entry name" value="von Willebrand factor, type A domain"/>
    <property type="match status" value="1"/>
</dbReference>
<keyword evidence="4" id="KW-1185">Reference proteome</keyword>
<protein>
    <submittedName>
        <fullName evidence="3">Behavioral response to pain</fullName>
    </submittedName>
</protein>
<dbReference type="Pfam" id="PF00092">
    <property type="entry name" value="VWA"/>
    <property type="match status" value="1"/>
</dbReference>
<dbReference type="Proteomes" id="UP001163046">
    <property type="component" value="Unassembled WGS sequence"/>
</dbReference>
<evidence type="ECO:0000313" key="4">
    <source>
        <dbReference type="Proteomes" id="UP001163046"/>
    </source>
</evidence>
<keyword evidence="1" id="KW-0732">Signal</keyword>
<dbReference type="InterPro" id="IPR036465">
    <property type="entry name" value="vWFA_dom_sf"/>
</dbReference>
<dbReference type="PROSITE" id="PS50234">
    <property type="entry name" value="VWFA"/>
    <property type="match status" value="1"/>
</dbReference>
<dbReference type="InterPro" id="IPR050525">
    <property type="entry name" value="ECM_Assembly_Org"/>
</dbReference>
<dbReference type="InterPro" id="IPR002035">
    <property type="entry name" value="VWF_A"/>
</dbReference>
<evidence type="ECO:0000313" key="3">
    <source>
        <dbReference type="EMBL" id="KAJ7394273.1"/>
    </source>
</evidence>
<evidence type="ECO:0000256" key="1">
    <source>
        <dbReference type="SAM" id="SignalP"/>
    </source>
</evidence>
<dbReference type="SUPFAM" id="SSF53300">
    <property type="entry name" value="vWA-like"/>
    <property type="match status" value="1"/>
</dbReference>
<comment type="caution">
    <text evidence="3">The sequence shown here is derived from an EMBL/GenBank/DDBJ whole genome shotgun (WGS) entry which is preliminary data.</text>
</comment>
<dbReference type="CDD" id="cd01450">
    <property type="entry name" value="vWFA_subfamily_ECM"/>
    <property type="match status" value="1"/>
</dbReference>
<accession>A0A9X0DD20</accession>
<dbReference type="PANTHER" id="PTHR24020:SF20">
    <property type="entry name" value="PH DOMAIN-CONTAINING PROTEIN"/>
    <property type="match status" value="1"/>
</dbReference>
<name>A0A9X0DD20_9CNID</name>
<dbReference type="AlphaFoldDB" id="A0A9X0DD20"/>
<gene>
    <name evidence="3" type="primary">VWA1_1</name>
    <name evidence="3" type="ORF">OS493_000075</name>
</gene>
<feature type="signal peptide" evidence="1">
    <location>
        <begin position="1"/>
        <end position="18"/>
    </location>
</feature>
<organism evidence="3 4">
    <name type="scientific">Desmophyllum pertusum</name>
    <dbReference type="NCBI Taxonomy" id="174260"/>
    <lineage>
        <taxon>Eukaryota</taxon>
        <taxon>Metazoa</taxon>
        <taxon>Cnidaria</taxon>
        <taxon>Anthozoa</taxon>
        <taxon>Hexacorallia</taxon>
        <taxon>Scleractinia</taxon>
        <taxon>Caryophylliina</taxon>
        <taxon>Caryophylliidae</taxon>
        <taxon>Desmophyllum</taxon>
    </lineage>
</organism>
<dbReference type="EMBL" id="MU825396">
    <property type="protein sequence ID" value="KAJ7394273.1"/>
    <property type="molecule type" value="Genomic_DNA"/>
</dbReference>
<sequence>MTVLGFLIVCLGISLITATENTICTLDLGLLVDTTRSIEEENIPTVKAALQHLVQKFDISTDGTHVSFETFAAKSKLHNKFNNDTYHSKEAVLDLISDSINKLTQPTRLDFALKTAKEHMFTEESGLRPGVRSAMVLYTDGRSYPGSEDFFLDVVALKVIPSTWKFSKTFPD</sequence>
<feature type="domain" description="VWFA" evidence="2">
    <location>
        <begin position="27"/>
        <end position="149"/>
    </location>
</feature>
<proteinExistence type="predicted"/>
<dbReference type="SMART" id="SM00327">
    <property type="entry name" value="VWA"/>
    <property type="match status" value="1"/>
</dbReference>
<evidence type="ECO:0000259" key="2">
    <source>
        <dbReference type="PROSITE" id="PS50234"/>
    </source>
</evidence>
<reference evidence="3" key="1">
    <citation type="submission" date="2023-01" db="EMBL/GenBank/DDBJ databases">
        <title>Genome assembly of the deep-sea coral Lophelia pertusa.</title>
        <authorList>
            <person name="Herrera S."/>
            <person name="Cordes E."/>
        </authorList>
    </citation>
    <scope>NUCLEOTIDE SEQUENCE</scope>
    <source>
        <strain evidence="3">USNM1676648</strain>
        <tissue evidence="3">Polyp</tissue>
    </source>
</reference>
<feature type="chain" id="PRO_5040915368" evidence="1">
    <location>
        <begin position="19"/>
        <end position="172"/>
    </location>
</feature>
<dbReference type="OrthoDB" id="5987433at2759"/>